<organism evidence="1 2">
    <name type="scientific">Pluteus cervinus</name>
    <dbReference type="NCBI Taxonomy" id="181527"/>
    <lineage>
        <taxon>Eukaryota</taxon>
        <taxon>Fungi</taxon>
        <taxon>Dikarya</taxon>
        <taxon>Basidiomycota</taxon>
        <taxon>Agaricomycotina</taxon>
        <taxon>Agaricomycetes</taxon>
        <taxon>Agaricomycetidae</taxon>
        <taxon>Agaricales</taxon>
        <taxon>Pluteineae</taxon>
        <taxon>Pluteaceae</taxon>
        <taxon>Pluteus</taxon>
    </lineage>
</organism>
<reference evidence="1 2" key="1">
    <citation type="journal article" date="2019" name="Nat. Ecol. Evol.">
        <title>Megaphylogeny resolves global patterns of mushroom evolution.</title>
        <authorList>
            <person name="Varga T."/>
            <person name="Krizsan K."/>
            <person name="Foldi C."/>
            <person name="Dima B."/>
            <person name="Sanchez-Garcia M."/>
            <person name="Sanchez-Ramirez S."/>
            <person name="Szollosi G.J."/>
            <person name="Szarkandi J.G."/>
            <person name="Papp V."/>
            <person name="Albert L."/>
            <person name="Andreopoulos W."/>
            <person name="Angelini C."/>
            <person name="Antonin V."/>
            <person name="Barry K.W."/>
            <person name="Bougher N.L."/>
            <person name="Buchanan P."/>
            <person name="Buyck B."/>
            <person name="Bense V."/>
            <person name="Catcheside P."/>
            <person name="Chovatia M."/>
            <person name="Cooper J."/>
            <person name="Damon W."/>
            <person name="Desjardin D."/>
            <person name="Finy P."/>
            <person name="Geml J."/>
            <person name="Haridas S."/>
            <person name="Hughes K."/>
            <person name="Justo A."/>
            <person name="Karasinski D."/>
            <person name="Kautmanova I."/>
            <person name="Kiss B."/>
            <person name="Kocsube S."/>
            <person name="Kotiranta H."/>
            <person name="LaButti K.M."/>
            <person name="Lechner B.E."/>
            <person name="Liimatainen K."/>
            <person name="Lipzen A."/>
            <person name="Lukacs Z."/>
            <person name="Mihaltcheva S."/>
            <person name="Morgado L.N."/>
            <person name="Niskanen T."/>
            <person name="Noordeloos M.E."/>
            <person name="Ohm R.A."/>
            <person name="Ortiz-Santana B."/>
            <person name="Ovrebo C."/>
            <person name="Racz N."/>
            <person name="Riley R."/>
            <person name="Savchenko A."/>
            <person name="Shiryaev A."/>
            <person name="Soop K."/>
            <person name="Spirin V."/>
            <person name="Szebenyi C."/>
            <person name="Tomsovsky M."/>
            <person name="Tulloss R.E."/>
            <person name="Uehling J."/>
            <person name="Grigoriev I.V."/>
            <person name="Vagvolgyi C."/>
            <person name="Papp T."/>
            <person name="Martin F.M."/>
            <person name="Miettinen O."/>
            <person name="Hibbett D.S."/>
            <person name="Nagy L.G."/>
        </authorList>
    </citation>
    <scope>NUCLEOTIDE SEQUENCE [LARGE SCALE GENOMIC DNA]</scope>
    <source>
        <strain evidence="1 2">NL-1719</strain>
    </source>
</reference>
<sequence length="116" mass="12492">MRFSIPLTLLPLLALADVALSVCPGFNYAIGNVQDLGSGYSLWRVYDADCNAVDGLTTNLNPCTSRSGIFGCSPPPILFNRYKNTYTGIVYTCRTDPNSGVCGNDVISVCCRNDGR</sequence>
<evidence type="ECO:0000313" key="2">
    <source>
        <dbReference type="Proteomes" id="UP000308600"/>
    </source>
</evidence>
<evidence type="ECO:0000313" key="1">
    <source>
        <dbReference type="EMBL" id="TFK60607.1"/>
    </source>
</evidence>
<name>A0ACD3A6Z9_9AGAR</name>
<gene>
    <name evidence="1" type="ORF">BDN72DRAFT_507493</name>
</gene>
<keyword evidence="2" id="KW-1185">Reference proteome</keyword>
<proteinExistence type="predicted"/>
<protein>
    <submittedName>
        <fullName evidence="1">Uncharacterized protein</fullName>
    </submittedName>
</protein>
<dbReference type="Proteomes" id="UP000308600">
    <property type="component" value="Unassembled WGS sequence"/>
</dbReference>
<accession>A0ACD3A6Z9</accession>
<dbReference type="EMBL" id="ML208753">
    <property type="protein sequence ID" value="TFK60607.1"/>
    <property type="molecule type" value="Genomic_DNA"/>
</dbReference>